<keyword evidence="1 6" id="KW-0963">Cytoplasm</keyword>
<dbReference type="GO" id="GO:0043022">
    <property type="term" value="F:ribosome binding"/>
    <property type="evidence" value="ECO:0007669"/>
    <property type="project" value="TreeGrafter"/>
</dbReference>
<name>A0A328UM00_9FIRM</name>
<proteinExistence type="inferred from homology"/>
<dbReference type="Proteomes" id="UP000249377">
    <property type="component" value="Unassembled WGS sequence"/>
</dbReference>
<dbReference type="Gene3D" id="3.40.50.300">
    <property type="entry name" value="P-loop containing nucleotide triphosphate hydrolases"/>
    <property type="match status" value="1"/>
</dbReference>
<dbReference type="Pfam" id="PF13167">
    <property type="entry name" value="GTP-bdg_N"/>
    <property type="match status" value="1"/>
</dbReference>
<comment type="function">
    <text evidence="6">GTPase that associates with the 50S ribosomal subunit and may have a role during protein synthesis or ribosome biogenesis.</text>
</comment>
<comment type="caution">
    <text evidence="11">The sequence shown here is derived from an EMBL/GenBank/DDBJ whole genome shotgun (WGS) entry which is preliminary data.</text>
</comment>
<dbReference type="RefSeq" id="WP_112332350.1">
    <property type="nucleotide sequence ID" value="NZ_JBKYJQ010000014.1"/>
</dbReference>
<dbReference type="Pfam" id="PF01926">
    <property type="entry name" value="MMR_HSR1"/>
    <property type="match status" value="1"/>
</dbReference>
<keyword evidence="12" id="KW-1185">Reference proteome</keyword>
<sequence length="415" mass="45569">MFETEEKKQRALLVSVDTGEDDAQASMEELYELTRSADAEPVASMIQKRPAPDGATCVGSGMLKEIAQFCKSHGIDLLIFDCELSPTQIRNIEEDAGVRVVDRTILILDIFAARARSREGKLQVELAQLQYLLPRLTGKGTELSRLGGGIGTRGPGESKLETDRRHIHRRIESLKAQLTEVEKQRELTKRQRRKSGIQMVALVGYTNAGKSTLMNRLTEAGVLAEDKLFATLDPTVRTLKLPSGAKVLLTDTVGLVRRLPHHLVQAFHSTLEQAVEADVILNICDASSPEAGLHLEVTRELLQELGCREQPVLSVLNKCDRVPDLQGLPVIGSKTLRISALTGEGIDDLLAAVEEALPEKMRRITVLLPFSEGGLAAAVRREGTVLEEAYTEDGLRMTATVDTRLLVRLEAFIVS</sequence>
<dbReference type="InterPro" id="IPR030394">
    <property type="entry name" value="G_HFLX_dom"/>
</dbReference>
<evidence type="ECO:0000256" key="9">
    <source>
        <dbReference type="SAM" id="Coils"/>
    </source>
</evidence>
<keyword evidence="9" id="KW-0175">Coiled coil</keyword>
<dbReference type="InterPro" id="IPR027417">
    <property type="entry name" value="P-loop_NTPase"/>
</dbReference>
<feature type="binding site" evidence="7">
    <location>
        <begin position="339"/>
        <end position="341"/>
    </location>
    <ligand>
        <name>GTP</name>
        <dbReference type="ChEBI" id="CHEBI:37565"/>
    </ligand>
</feature>
<protein>
    <recommendedName>
        <fullName evidence="6">GTPase HflX</fullName>
    </recommendedName>
    <alternativeName>
        <fullName evidence="6">GTP-binding protein HflX</fullName>
    </alternativeName>
</protein>
<dbReference type="Gene3D" id="6.10.250.2860">
    <property type="match status" value="1"/>
</dbReference>
<feature type="binding site" evidence="8">
    <location>
        <position position="231"/>
    </location>
    <ligand>
        <name>Mg(2+)</name>
        <dbReference type="ChEBI" id="CHEBI:18420"/>
    </ligand>
</feature>
<dbReference type="InterPro" id="IPR016496">
    <property type="entry name" value="GTPase_HflX"/>
</dbReference>
<dbReference type="GO" id="GO:0003924">
    <property type="term" value="F:GTPase activity"/>
    <property type="evidence" value="ECO:0007669"/>
    <property type="project" value="UniProtKB-UniRule"/>
</dbReference>
<reference evidence="11 12" key="1">
    <citation type="submission" date="2018-06" db="EMBL/GenBank/DDBJ databases">
        <title>Noncontiguous genome sequence of Ruminococcaceae bacterium ASD2818.</title>
        <authorList>
            <person name="Chaplin A.V."/>
            <person name="Sokolova S.R."/>
            <person name="Kochetkova T.O."/>
            <person name="Goltsov A.Y."/>
            <person name="Trofimov D.Y."/>
            <person name="Efimov B.A."/>
        </authorList>
    </citation>
    <scope>NUCLEOTIDE SEQUENCE [LARGE SCALE GENOMIC DNA]</scope>
    <source>
        <strain evidence="11 12">ASD2818</strain>
    </source>
</reference>
<evidence type="ECO:0000256" key="7">
    <source>
        <dbReference type="PIRSR" id="PIRSR006809-1"/>
    </source>
</evidence>
<comment type="subunit">
    <text evidence="6">Monomer. Associates with the 50S ribosomal subunit.</text>
</comment>
<organism evidence="11 12">
    <name type="scientific">Hydrogeniiclostridium mannosilyticum</name>
    <dbReference type="NCBI Taxonomy" id="2764322"/>
    <lineage>
        <taxon>Bacteria</taxon>
        <taxon>Bacillati</taxon>
        <taxon>Bacillota</taxon>
        <taxon>Clostridia</taxon>
        <taxon>Eubacteriales</taxon>
        <taxon>Acutalibacteraceae</taxon>
        <taxon>Hydrogeniiclostridium</taxon>
    </lineage>
</organism>
<dbReference type="InterPro" id="IPR025121">
    <property type="entry name" value="GTPase_HflX_N"/>
</dbReference>
<dbReference type="InterPro" id="IPR006073">
    <property type="entry name" value="GTP-bd"/>
</dbReference>
<dbReference type="FunFam" id="3.40.50.11060:FF:000001">
    <property type="entry name" value="GTPase HflX"/>
    <property type="match status" value="1"/>
</dbReference>
<feature type="binding site" evidence="7">
    <location>
        <begin position="204"/>
        <end position="211"/>
    </location>
    <ligand>
        <name>GTP</name>
        <dbReference type="ChEBI" id="CHEBI:37565"/>
    </ligand>
</feature>
<dbReference type="Gene3D" id="3.40.50.11060">
    <property type="entry name" value="GTPase HflX, N-terminal domain"/>
    <property type="match status" value="1"/>
</dbReference>
<dbReference type="HAMAP" id="MF_00900">
    <property type="entry name" value="GTPase_HflX"/>
    <property type="match status" value="1"/>
</dbReference>
<evidence type="ECO:0000313" key="11">
    <source>
        <dbReference type="EMBL" id="RAQ29935.1"/>
    </source>
</evidence>
<evidence type="ECO:0000313" key="12">
    <source>
        <dbReference type="Proteomes" id="UP000249377"/>
    </source>
</evidence>
<dbReference type="PIRSF" id="PIRSF006809">
    <property type="entry name" value="GTP-binding_hflX_prd"/>
    <property type="match status" value="1"/>
</dbReference>
<dbReference type="Pfam" id="PF16360">
    <property type="entry name" value="GTP-bdg_M"/>
    <property type="match status" value="1"/>
</dbReference>
<feature type="coiled-coil region" evidence="9">
    <location>
        <begin position="164"/>
        <end position="191"/>
    </location>
</feature>
<evidence type="ECO:0000256" key="6">
    <source>
        <dbReference type="HAMAP-Rule" id="MF_00900"/>
    </source>
</evidence>
<feature type="binding site" evidence="7">
    <location>
        <begin position="229"/>
        <end position="233"/>
    </location>
    <ligand>
        <name>GTP</name>
        <dbReference type="ChEBI" id="CHEBI:37565"/>
    </ligand>
</feature>
<evidence type="ECO:0000259" key="10">
    <source>
        <dbReference type="PROSITE" id="PS51705"/>
    </source>
</evidence>
<dbReference type="PRINTS" id="PR00326">
    <property type="entry name" value="GTP1OBG"/>
</dbReference>
<dbReference type="InterPro" id="IPR042108">
    <property type="entry name" value="GTPase_HflX_N_sf"/>
</dbReference>
<dbReference type="AlphaFoldDB" id="A0A328UM00"/>
<evidence type="ECO:0000256" key="5">
    <source>
        <dbReference type="ARBA" id="ARBA00023134"/>
    </source>
</evidence>
<evidence type="ECO:0000256" key="1">
    <source>
        <dbReference type="ARBA" id="ARBA00022490"/>
    </source>
</evidence>
<feature type="binding site" evidence="7">
    <location>
        <begin position="251"/>
        <end position="254"/>
    </location>
    <ligand>
        <name>GTP</name>
        <dbReference type="ChEBI" id="CHEBI:37565"/>
    </ligand>
</feature>
<keyword evidence="2 8" id="KW-0479">Metal-binding</keyword>
<dbReference type="SUPFAM" id="SSF52540">
    <property type="entry name" value="P-loop containing nucleoside triphosphate hydrolases"/>
    <property type="match status" value="1"/>
</dbReference>
<feature type="binding site" evidence="8">
    <location>
        <position position="211"/>
    </location>
    <ligand>
        <name>Mg(2+)</name>
        <dbReference type="ChEBI" id="CHEBI:18420"/>
    </ligand>
</feature>
<dbReference type="CDD" id="cd01878">
    <property type="entry name" value="HflX"/>
    <property type="match status" value="1"/>
</dbReference>
<dbReference type="PROSITE" id="PS51705">
    <property type="entry name" value="G_HFLX"/>
    <property type="match status" value="1"/>
</dbReference>
<feature type="domain" description="Hflx-type G" evidence="10">
    <location>
        <begin position="198"/>
        <end position="361"/>
    </location>
</feature>
<keyword evidence="5 6" id="KW-0342">GTP-binding</keyword>
<dbReference type="InterPro" id="IPR032305">
    <property type="entry name" value="GTP-bd_M"/>
</dbReference>
<comment type="similarity">
    <text evidence="6">Belongs to the TRAFAC class OBG-HflX-like GTPase superfamily. HflX GTPase family.</text>
</comment>
<dbReference type="GO" id="GO:0005737">
    <property type="term" value="C:cytoplasm"/>
    <property type="evidence" value="ECO:0007669"/>
    <property type="project" value="UniProtKB-SubCell"/>
</dbReference>
<dbReference type="GO" id="GO:0046872">
    <property type="term" value="F:metal ion binding"/>
    <property type="evidence" value="ECO:0007669"/>
    <property type="project" value="UniProtKB-KW"/>
</dbReference>
<evidence type="ECO:0000256" key="4">
    <source>
        <dbReference type="ARBA" id="ARBA00022842"/>
    </source>
</evidence>
<keyword evidence="3 6" id="KW-0547">Nucleotide-binding</keyword>
<comment type="cofactor">
    <cofactor evidence="8">
        <name>Mg(2+)</name>
        <dbReference type="ChEBI" id="CHEBI:18420"/>
    </cofactor>
</comment>
<dbReference type="PANTHER" id="PTHR10229:SF0">
    <property type="entry name" value="GTP-BINDING PROTEIN 6-RELATED"/>
    <property type="match status" value="1"/>
</dbReference>
<evidence type="ECO:0000256" key="8">
    <source>
        <dbReference type="PIRSR" id="PIRSR006809-2"/>
    </source>
</evidence>
<gene>
    <name evidence="6 11" type="primary">hflX</name>
    <name evidence="11" type="ORF">DPQ25_05800</name>
</gene>
<comment type="subcellular location">
    <subcellularLocation>
        <location evidence="6">Cytoplasm</location>
    </subcellularLocation>
    <text evidence="6">May associate with membranes.</text>
</comment>
<dbReference type="EMBL" id="QLYR01000002">
    <property type="protein sequence ID" value="RAQ29935.1"/>
    <property type="molecule type" value="Genomic_DNA"/>
</dbReference>
<evidence type="ECO:0000256" key="2">
    <source>
        <dbReference type="ARBA" id="ARBA00022723"/>
    </source>
</evidence>
<dbReference type="PANTHER" id="PTHR10229">
    <property type="entry name" value="GTP-BINDING PROTEIN HFLX"/>
    <property type="match status" value="1"/>
</dbReference>
<feature type="binding site" evidence="7">
    <location>
        <begin position="317"/>
        <end position="320"/>
    </location>
    <ligand>
        <name>GTP</name>
        <dbReference type="ChEBI" id="CHEBI:37565"/>
    </ligand>
</feature>
<accession>A0A328UM00</accession>
<dbReference type="NCBIfam" id="TIGR03156">
    <property type="entry name" value="GTP_HflX"/>
    <property type="match status" value="1"/>
</dbReference>
<evidence type="ECO:0000256" key="3">
    <source>
        <dbReference type="ARBA" id="ARBA00022741"/>
    </source>
</evidence>
<keyword evidence="4 8" id="KW-0460">Magnesium</keyword>
<dbReference type="GO" id="GO:0005525">
    <property type="term" value="F:GTP binding"/>
    <property type="evidence" value="ECO:0007669"/>
    <property type="project" value="UniProtKB-UniRule"/>
</dbReference>